<dbReference type="EMBL" id="JANHOG010000761">
    <property type="protein sequence ID" value="KAJ3551730.1"/>
    <property type="molecule type" value="Genomic_DNA"/>
</dbReference>
<comment type="caution">
    <text evidence="1">The sequence shown here is derived from an EMBL/GenBank/DDBJ whole genome shotgun (WGS) entry which is preliminary data.</text>
</comment>
<keyword evidence="2" id="KW-1185">Reference proteome</keyword>
<protein>
    <submittedName>
        <fullName evidence="1">Uncharacterized protein</fullName>
    </submittedName>
</protein>
<name>A0ACC1T2N4_9APHY</name>
<accession>A0ACC1T2N4</accession>
<dbReference type="Proteomes" id="UP001148662">
    <property type="component" value="Unassembled WGS sequence"/>
</dbReference>
<reference evidence="1" key="1">
    <citation type="submission" date="2022-07" db="EMBL/GenBank/DDBJ databases">
        <title>Genome Sequence of Phlebia brevispora.</title>
        <authorList>
            <person name="Buettner E."/>
        </authorList>
    </citation>
    <scope>NUCLEOTIDE SEQUENCE</scope>
    <source>
        <strain evidence="1">MPL23</strain>
    </source>
</reference>
<organism evidence="1 2">
    <name type="scientific">Phlebia brevispora</name>
    <dbReference type="NCBI Taxonomy" id="194682"/>
    <lineage>
        <taxon>Eukaryota</taxon>
        <taxon>Fungi</taxon>
        <taxon>Dikarya</taxon>
        <taxon>Basidiomycota</taxon>
        <taxon>Agaricomycotina</taxon>
        <taxon>Agaricomycetes</taxon>
        <taxon>Polyporales</taxon>
        <taxon>Meruliaceae</taxon>
        <taxon>Phlebia</taxon>
    </lineage>
</organism>
<proteinExistence type="predicted"/>
<evidence type="ECO:0000313" key="2">
    <source>
        <dbReference type="Proteomes" id="UP001148662"/>
    </source>
</evidence>
<gene>
    <name evidence="1" type="ORF">NM688_g4539</name>
</gene>
<sequence length="272" mass="30175">MNGTVFESRLSDLASALVTSLPTPILSLILAVIMSGLLSSPSLSVPTLTIETSPSELKVRVGRTRSSSIVKVETVGEDSQEEGQDQNLYDNVNAEWVNRKGAWVIHPFLIIAGKIILDTIPGMRPEVSWTLTNLVYLALSYLMFHWVTGIPFQSELHGGAYDDLTLWEQIDSGAHYTPAKKWLFCVPILLFLASTHYTHYNPWLFAVNLSALVFVLIPKLPQLHRQRVRFMVEDEPSGISTPISSTFPRSGSTTPTLLENVPPIKITEAQFA</sequence>
<evidence type="ECO:0000313" key="1">
    <source>
        <dbReference type="EMBL" id="KAJ3551730.1"/>
    </source>
</evidence>